<dbReference type="InterPro" id="IPR036890">
    <property type="entry name" value="HATPase_C_sf"/>
</dbReference>
<dbReference type="InterPro" id="IPR003594">
    <property type="entry name" value="HATPase_dom"/>
</dbReference>
<keyword evidence="4" id="KW-0597">Phosphoprotein</keyword>
<comment type="caution">
    <text evidence="13">The sequence shown here is derived from an EMBL/GenBank/DDBJ whole genome shotgun (WGS) entry which is preliminary data.</text>
</comment>
<feature type="domain" description="HAMP" evidence="12">
    <location>
        <begin position="165"/>
        <end position="224"/>
    </location>
</feature>
<evidence type="ECO:0000256" key="2">
    <source>
        <dbReference type="ARBA" id="ARBA00004236"/>
    </source>
</evidence>
<comment type="catalytic activity">
    <reaction evidence="1">
        <text>ATP + protein L-histidine = ADP + protein N-phospho-L-histidine.</text>
        <dbReference type="EC" id="2.7.13.3"/>
    </reaction>
</comment>
<evidence type="ECO:0000256" key="7">
    <source>
        <dbReference type="ARBA" id="ARBA00022777"/>
    </source>
</evidence>
<dbReference type="InterPro" id="IPR005467">
    <property type="entry name" value="His_kinase_dom"/>
</dbReference>
<dbReference type="InterPro" id="IPR036097">
    <property type="entry name" value="HisK_dim/P_sf"/>
</dbReference>
<comment type="subcellular location">
    <subcellularLocation>
        <location evidence="2">Cell membrane</location>
    </subcellularLocation>
</comment>
<evidence type="ECO:0000313" key="13">
    <source>
        <dbReference type="EMBL" id="TJZ54675.1"/>
    </source>
</evidence>
<dbReference type="Pfam" id="PF00512">
    <property type="entry name" value="HisKA"/>
    <property type="match status" value="1"/>
</dbReference>
<keyword evidence="6 10" id="KW-0812">Transmembrane</keyword>
<dbReference type="RefSeq" id="WP_136740640.1">
    <property type="nucleotide sequence ID" value="NZ_SUMB01000004.1"/>
</dbReference>
<feature type="transmembrane region" description="Helical" evidence="10">
    <location>
        <begin position="144"/>
        <end position="164"/>
    </location>
</feature>
<evidence type="ECO:0000256" key="8">
    <source>
        <dbReference type="ARBA" id="ARBA00022989"/>
    </source>
</evidence>
<keyword evidence="14" id="KW-1185">Reference proteome</keyword>
<evidence type="ECO:0000256" key="6">
    <source>
        <dbReference type="ARBA" id="ARBA00022692"/>
    </source>
</evidence>
<dbReference type="OrthoDB" id="9786919at2"/>
<dbReference type="PANTHER" id="PTHR45436:SF5">
    <property type="entry name" value="SENSOR HISTIDINE KINASE TRCS"/>
    <property type="match status" value="1"/>
</dbReference>
<dbReference type="AlphaFoldDB" id="A0A4U0NK18"/>
<reference evidence="13 14" key="1">
    <citation type="submission" date="2019-04" db="EMBL/GenBank/DDBJ databases">
        <title>Streptomyces piniterrae sp. nov., a heliquinomycin-producing actinomycete isolated from rhizosphere soil of Pinus yunnanensis.</title>
        <authorList>
            <person name="Zhuang X."/>
            <person name="Zhao J."/>
        </authorList>
    </citation>
    <scope>NUCLEOTIDE SEQUENCE [LARGE SCALE GENOMIC DNA]</scope>
    <source>
        <strain evidence="14">jys28</strain>
    </source>
</reference>
<proteinExistence type="predicted"/>
<feature type="domain" description="Histidine kinase" evidence="11">
    <location>
        <begin position="232"/>
        <end position="428"/>
    </location>
</feature>
<evidence type="ECO:0000259" key="12">
    <source>
        <dbReference type="PROSITE" id="PS50885"/>
    </source>
</evidence>
<dbReference type="EMBL" id="SUMB01000004">
    <property type="protein sequence ID" value="TJZ54675.1"/>
    <property type="molecule type" value="Genomic_DNA"/>
</dbReference>
<evidence type="ECO:0000313" key="14">
    <source>
        <dbReference type="Proteomes" id="UP000308697"/>
    </source>
</evidence>
<protein>
    <recommendedName>
        <fullName evidence="3">histidine kinase</fullName>
        <ecNumber evidence="3">2.7.13.3</ecNumber>
    </recommendedName>
</protein>
<dbReference type="Proteomes" id="UP000308697">
    <property type="component" value="Unassembled WGS sequence"/>
</dbReference>
<dbReference type="InterPro" id="IPR003660">
    <property type="entry name" value="HAMP_dom"/>
</dbReference>
<dbReference type="Gene3D" id="1.10.287.130">
    <property type="match status" value="1"/>
</dbReference>
<evidence type="ECO:0000256" key="5">
    <source>
        <dbReference type="ARBA" id="ARBA00022679"/>
    </source>
</evidence>
<evidence type="ECO:0000256" key="4">
    <source>
        <dbReference type="ARBA" id="ARBA00022553"/>
    </source>
</evidence>
<dbReference type="Gene3D" id="3.30.565.10">
    <property type="entry name" value="Histidine kinase-like ATPase, C-terminal domain"/>
    <property type="match status" value="1"/>
</dbReference>
<keyword evidence="5" id="KW-0808">Transferase</keyword>
<keyword evidence="9" id="KW-0902">Two-component regulatory system</keyword>
<dbReference type="PANTHER" id="PTHR45436">
    <property type="entry name" value="SENSOR HISTIDINE KINASE YKOH"/>
    <property type="match status" value="1"/>
</dbReference>
<dbReference type="EC" id="2.7.13.3" evidence="3"/>
<dbReference type="InterPro" id="IPR003661">
    <property type="entry name" value="HisK_dim/P_dom"/>
</dbReference>
<dbReference type="Pfam" id="PF00672">
    <property type="entry name" value="HAMP"/>
    <property type="match status" value="1"/>
</dbReference>
<dbReference type="SUPFAM" id="SSF47384">
    <property type="entry name" value="Homodimeric domain of signal transducing histidine kinase"/>
    <property type="match status" value="1"/>
</dbReference>
<evidence type="ECO:0000256" key="9">
    <source>
        <dbReference type="ARBA" id="ARBA00023012"/>
    </source>
</evidence>
<dbReference type="PROSITE" id="PS50885">
    <property type="entry name" value="HAMP"/>
    <property type="match status" value="1"/>
</dbReference>
<organism evidence="13 14">
    <name type="scientific">Streptomyces piniterrae</name>
    <dbReference type="NCBI Taxonomy" id="2571125"/>
    <lineage>
        <taxon>Bacteria</taxon>
        <taxon>Bacillati</taxon>
        <taxon>Actinomycetota</taxon>
        <taxon>Actinomycetes</taxon>
        <taxon>Kitasatosporales</taxon>
        <taxon>Streptomycetaceae</taxon>
        <taxon>Streptomyces</taxon>
    </lineage>
</organism>
<dbReference type="GO" id="GO:0005886">
    <property type="term" value="C:plasma membrane"/>
    <property type="evidence" value="ECO:0007669"/>
    <property type="project" value="UniProtKB-SubCell"/>
</dbReference>
<evidence type="ECO:0000256" key="3">
    <source>
        <dbReference type="ARBA" id="ARBA00012438"/>
    </source>
</evidence>
<dbReference type="PROSITE" id="PS50109">
    <property type="entry name" value="HIS_KIN"/>
    <property type="match status" value="1"/>
</dbReference>
<dbReference type="SMART" id="SM00388">
    <property type="entry name" value="HisKA"/>
    <property type="match status" value="1"/>
</dbReference>
<dbReference type="InterPro" id="IPR050428">
    <property type="entry name" value="TCS_sensor_his_kinase"/>
</dbReference>
<feature type="transmembrane region" description="Helical" evidence="10">
    <location>
        <begin position="20"/>
        <end position="46"/>
    </location>
</feature>
<dbReference type="SUPFAM" id="SSF55874">
    <property type="entry name" value="ATPase domain of HSP90 chaperone/DNA topoisomerase II/histidine kinase"/>
    <property type="match status" value="1"/>
</dbReference>
<sequence length="432" mass="46328">MHDSRPRPPRWLPAWTATLYWKTTVFITVMCCLLATVLGILVHVMVDRQTQDRARGTALAELDRSMSAYVAGEPLAPNVAVNPPDLPAPLHEMTVRGHERGTQLATYRGSPTMWAATPVAGGKVLAVRLDYSEQAASLRGLDGAIIGSSAAAIGLTLAAGLISVSRITRRLHHTARVARRISTGDLDARVNDPRAQRPDRPQDEPAAVATALDAMAASLQTRLNSEQRFTADVSHELRTPLAGLHAAAELLSPGRPTDMVRDRVRTLLGLTEDLLEISRLDAQVESADLDNHQLGPLAERAVGATGTTTEVCVARDARVETDRRRLERVLGNLVANAHKHGRSPVVVTVDAPVITVRDHGDGYPAYLLDQGPQRFRSQSGGSDVGKRTGHGLGLTIAAGQAHVLGATLRFSNAPDGGAVAELRLPPCPDQRR</sequence>
<dbReference type="SMART" id="SM00304">
    <property type="entry name" value="HAMP"/>
    <property type="match status" value="1"/>
</dbReference>
<dbReference type="CDD" id="cd06225">
    <property type="entry name" value="HAMP"/>
    <property type="match status" value="1"/>
</dbReference>
<evidence type="ECO:0000256" key="1">
    <source>
        <dbReference type="ARBA" id="ARBA00000085"/>
    </source>
</evidence>
<gene>
    <name evidence="13" type="ORF">FCH28_14260</name>
</gene>
<accession>A0A4U0NK18</accession>
<dbReference type="GO" id="GO:0000155">
    <property type="term" value="F:phosphorelay sensor kinase activity"/>
    <property type="evidence" value="ECO:0007669"/>
    <property type="project" value="InterPro"/>
</dbReference>
<evidence type="ECO:0000259" key="11">
    <source>
        <dbReference type="PROSITE" id="PS50109"/>
    </source>
</evidence>
<dbReference type="Pfam" id="PF02518">
    <property type="entry name" value="HATPase_c"/>
    <property type="match status" value="1"/>
</dbReference>
<dbReference type="Gene3D" id="6.10.340.10">
    <property type="match status" value="1"/>
</dbReference>
<keyword evidence="8 10" id="KW-1133">Transmembrane helix</keyword>
<evidence type="ECO:0000256" key="10">
    <source>
        <dbReference type="SAM" id="Phobius"/>
    </source>
</evidence>
<keyword evidence="7 13" id="KW-0418">Kinase</keyword>
<name>A0A4U0NK18_9ACTN</name>
<dbReference type="CDD" id="cd00082">
    <property type="entry name" value="HisKA"/>
    <property type="match status" value="1"/>
</dbReference>
<dbReference type="SMART" id="SM00387">
    <property type="entry name" value="HATPase_c"/>
    <property type="match status" value="1"/>
</dbReference>
<keyword evidence="10" id="KW-0472">Membrane</keyword>